<dbReference type="Gene3D" id="3.40.50.720">
    <property type="entry name" value="NAD(P)-binding Rossmann-like Domain"/>
    <property type="match status" value="1"/>
</dbReference>
<evidence type="ECO:0000313" key="6">
    <source>
        <dbReference type="Proteomes" id="UP001219525"/>
    </source>
</evidence>
<gene>
    <name evidence="5" type="ORF">GGX14DRAFT_492928</name>
</gene>
<dbReference type="PRINTS" id="PR00080">
    <property type="entry name" value="SDRFAMILY"/>
</dbReference>
<dbReference type="GO" id="GO:0016491">
    <property type="term" value="F:oxidoreductase activity"/>
    <property type="evidence" value="ECO:0007669"/>
    <property type="project" value="UniProtKB-KW"/>
</dbReference>
<dbReference type="AlphaFoldDB" id="A0AAD6YK04"/>
<evidence type="ECO:0000256" key="4">
    <source>
        <dbReference type="RuleBase" id="RU000363"/>
    </source>
</evidence>
<evidence type="ECO:0000313" key="5">
    <source>
        <dbReference type="EMBL" id="KAJ7220631.1"/>
    </source>
</evidence>
<dbReference type="Proteomes" id="UP001219525">
    <property type="component" value="Unassembled WGS sequence"/>
</dbReference>
<dbReference type="PANTHER" id="PTHR24320">
    <property type="entry name" value="RETINOL DEHYDROGENASE"/>
    <property type="match status" value="1"/>
</dbReference>
<dbReference type="Pfam" id="PF00106">
    <property type="entry name" value="adh_short"/>
    <property type="match status" value="1"/>
</dbReference>
<dbReference type="SUPFAM" id="SSF51735">
    <property type="entry name" value="NAD(P)-binding Rossmann-fold domains"/>
    <property type="match status" value="1"/>
</dbReference>
<dbReference type="InterPro" id="IPR036291">
    <property type="entry name" value="NAD(P)-bd_dom_sf"/>
</dbReference>
<evidence type="ECO:0000256" key="3">
    <source>
        <dbReference type="ARBA" id="ARBA00023002"/>
    </source>
</evidence>
<evidence type="ECO:0000256" key="2">
    <source>
        <dbReference type="ARBA" id="ARBA00022857"/>
    </source>
</evidence>
<accession>A0AAD6YK04</accession>
<keyword evidence="2" id="KW-0521">NADP</keyword>
<comment type="caution">
    <text evidence="5">The sequence shown here is derived from an EMBL/GenBank/DDBJ whole genome shotgun (WGS) entry which is preliminary data.</text>
</comment>
<dbReference type="EMBL" id="JARJCW010000009">
    <property type="protein sequence ID" value="KAJ7220631.1"/>
    <property type="molecule type" value="Genomic_DNA"/>
</dbReference>
<evidence type="ECO:0008006" key="7">
    <source>
        <dbReference type="Google" id="ProtNLM"/>
    </source>
</evidence>
<dbReference type="PRINTS" id="PR00081">
    <property type="entry name" value="GDHRDH"/>
</dbReference>
<keyword evidence="3" id="KW-0560">Oxidoreductase</keyword>
<evidence type="ECO:0000256" key="1">
    <source>
        <dbReference type="ARBA" id="ARBA00006484"/>
    </source>
</evidence>
<dbReference type="PROSITE" id="PS00061">
    <property type="entry name" value="ADH_SHORT"/>
    <property type="match status" value="1"/>
</dbReference>
<protein>
    <recommendedName>
        <fullName evidence="7">NAD(P)-binding protein</fullName>
    </recommendedName>
</protein>
<organism evidence="5 6">
    <name type="scientific">Mycena pura</name>
    <dbReference type="NCBI Taxonomy" id="153505"/>
    <lineage>
        <taxon>Eukaryota</taxon>
        <taxon>Fungi</taxon>
        <taxon>Dikarya</taxon>
        <taxon>Basidiomycota</taxon>
        <taxon>Agaricomycotina</taxon>
        <taxon>Agaricomycetes</taxon>
        <taxon>Agaricomycetidae</taxon>
        <taxon>Agaricales</taxon>
        <taxon>Marasmiineae</taxon>
        <taxon>Mycenaceae</taxon>
        <taxon>Mycena</taxon>
    </lineage>
</organism>
<proteinExistence type="inferred from homology"/>
<keyword evidence="6" id="KW-1185">Reference proteome</keyword>
<reference evidence="5" key="1">
    <citation type="submission" date="2023-03" db="EMBL/GenBank/DDBJ databases">
        <title>Massive genome expansion in bonnet fungi (Mycena s.s.) driven by repeated elements and novel gene families across ecological guilds.</title>
        <authorList>
            <consortium name="Lawrence Berkeley National Laboratory"/>
            <person name="Harder C.B."/>
            <person name="Miyauchi S."/>
            <person name="Viragh M."/>
            <person name="Kuo A."/>
            <person name="Thoen E."/>
            <person name="Andreopoulos B."/>
            <person name="Lu D."/>
            <person name="Skrede I."/>
            <person name="Drula E."/>
            <person name="Henrissat B."/>
            <person name="Morin E."/>
            <person name="Kohler A."/>
            <person name="Barry K."/>
            <person name="LaButti K."/>
            <person name="Morin E."/>
            <person name="Salamov A."/>
            <person name="Lipzen A."/>
            <person name="Mereny Z."/>
            <person name="Hegedus B."/>
            <person name="Baldrian P."/>
            <person name="Stursova M."/>
            <person name="Weitz H."/>
            <person name="Taylor A."/>
            <person name="Grigoriev I.V."/>
            <person name="Nagy L.G."/>
            <person name="Martin F."/>
            <person name="Kauserud H."/>
        </authorList>
    </citation>
    <scope>NUCLEOTIDE SEQUENCE</scope>
    <source>
        <strain evidence="5">9144</strain>
    </source>
</reference>
<dbReference type="InterPro" id="IPR020904">
    <property type="entry name" value="Sc_DH/Rdtase_CS"/>
</dbReference>
<comment type="similarity">
    <text evidence="1 4">Belongs to the short-chain dehydrogenases/reductases (SDR) family.</text>
</comment>
<sequence length="323" mass="35535">MGIPFSVGKMTPRNLWPAFQQSYLNGKPTWHESDIPHLAGQVVLITGANSGLGKEAVRALLEHGAKVYMACRSRVKAEAVISELHILTGKEAIFLQLDLADLSSIKAAVEKFLRTEVKLHILYNNGGVMIPPLELVTRDGYDLTFGTNVLGHFYLTKLLLPALIAAAASTPSTGRVVNLTSAVNYVAIPDYNTFRDGPARRKMYPIDLYSQSKWAVAVFSAELARRYGDQGIISTAVNPGNLRTDLSRDASGFAYFATMIMMIWPVKRGVLGQLRAGTSSEGALWNGKYIAPWGQISHPREDVDDPQTGKELWAWLEEQVQGF</sequence>
<name>A0AAD6YK04_9AGAR</name>
<dbReference type="InterPro" id="IPR002347">
    <property type="entry name" value="SDR_fam"/>
</dbReference>
<dbReference type="PANTHER" id="PTHR24320:SF236">
    <property type="entry name" value="SHORT-CHAIN DEHYDROGENASE-RELATED"/>
    <property type="match status" value="1"/>
</dbReference>